<dbReference type="GeneID" id="14888164"/>
<evidence type="ECO:0000313" key="2">
    <source>
        <dbReference type="Proteomes" id="UP000014680"/>
    </source>
</evidence>
<gene>
    <name evidence="1" type="ORF">EIN_487480</name>
</gene>
<dbReference type="VEuPathDB" id="AmoebaDB:EIN_487480"/>
<evidence type="ECO:0000313" key="1">
    <source>
        <dbReference type="EMBL" id="ELP89256.1"/>
    </source>
</evidence>
<protein>
    <submittedName>
        <fullName evidence="1">Uncharacterized protein</fullName>
    </submittedName>
</protein>
<dbReference type="RefSeq" id="XP_004256027.1">
    <property type="nucleotide sequence ID" value="XM_004255979.1"/>
</dbReference>
<dbReference type="EMBL" id="KB206670">
    <property type="protein sequence ID" value="ELP89256.1"/>
    <property type="molecule type" value="Genomic_DNA"/>
</dbReference>
<proteinExistence type="predicted"/>
<dbReference type="Proteomes" id="UP000014680">
    <property type="component" value="Unassembled WGS sequence"/>
</dbReference>
<keyword evidence="2" id="KW-1185">Reference proteome</keyword>
<dbReference type="KEGG" id="eiv:EIN_487480"/>
<name>A0A0A1U4T7_ENTIV</name>
<organism evidence="1 2">
    <name type="scientific">Entamoeba invadens IP1</name>
    <dbReference type="NCBI Taxonomy" id="370355"/>
    <lineage>
        <taxon>Eukaryota</taxon>
        <taxon>Amoebozoa</taxon>
        <taxon>Evosea</taxon>
        <taxon>Archamoebae</taxon>
        <taxon>Mastigamoebida</taxon>
        <taxon>Entamoebidae</taxon>
        <taxon>Entamoeba</taxon>
    </lineage>
</organism>
<reference evidence="1 2" key="1">
    <citation type="submission" date="2012-10" db="EMBL/GenBank/DDBJ databases">
        <authorList>
            <person name="Zafar N."/>
            <person name="Inman J."/>
            <person name="Hall N."/>
            <person name="Lorenzi H."/>
            <person name="Caler E."/>
        </authorList>
    </citation>
    <scope>NUCLEOTIDE SEQUENCE [LARGE SCALE GENOMIC DNA]</scope>
    <source>
        <strain evidence="1 2">IP1</strain>
    </source>
</reference>
<sequence length="563" mass="64431">MEPPKKPDTLFDILHRTHTLSAYISSYVPFSTKSKRSPAITEADMISNIEQMKKKKTVSDQTIQRAGVLLASLNREVFTLETKVDQIKYITSHYKSSYRDVGVLFCVCNSSIHTHTKQKETQPPHTSKFSPEMDNAISALFAVCASQNLTANFRFVETICKHFDKEFSVTRKGLDNHIEKCHNYKSALVTKDNVQVLMPDWQKVITQFSNFHARHNGISAGLLFSISLVPFCDLEDSEVSMAFFAEGQKPRIPFSSSVQKSPVAICTAADGALISIAVVVPTKKYDEAIVSLYPKVTIYSEESGYFNSVVFKSWLYESVLKSIFMKRKETGYLKDAKSVLLCDNYCEWIDQKTETIFNDNGVVFQFLEPHSAPFVLPNEVCLYTDRGNYIGRSYKPRLFEDKPKEKRKRTYVKSEDIFERVERYEGGRDQLEKIMCGWRKQLKGLDEKYVKRESTEKDKEERGKIIFETALNALSEIHRRTSLADIVLAFKHCGYVGVPVGKNVRTYVDIREAIHFLENSNTQPGEEVWNVMKVPSRQTGSVKAKQPTSTTLERLEEIFMQKK</sequence>
<dbReference type="AlphaFoldDB" id="A0A0A1U4T7"/>
<accession>A0A0A1U4T7</accession>